<proteinExistence type="predicted"/>
<reference evidence="2 3" key="1">
    <citation type="submission" date="2016-11" db="EMBL/GenBank/DDBJ databases">
        <authorList>
            <person name="Jaros S."/>
            <person name="Januszkiewicz K."/>
            <person name="Wedrychowicz H."/>
        </authorList>
    </citation>
    <scope>NUCLEOTIDE SEQUENCE [LARGE SCALE GENOMIC DNA]</scope>
    <source>
        <strain evidence="2 3">CGMCC 1.10681</strain>
    </source>
</reference>
<keyword evidence="1" id="KW-0812">Transmembrane</keyword>
<sequence length="99" mass="11381">MPRCEHCQKQWTFKQSIKKSFTLVAGMSCPYCETDQYLTMKARKKTSMLNFLPAPSMLLPSIFGLSIYASLLFFLSALTITIVLYPKLMELTSHEETLF</sequence>
<keyword evidence="1" id="KW-0472">Membrane</keyword>
<evidence type="ECO:0000256" key="1">
    <source>
        <dbReference type="SAM" id="Phobius"/>
    </source>
</evidence>
<keyword evidence="1" id="KW-1133">Transmembrane helix</keyword>
<dbReference type="Proteomes" id="UP000184184">
    <property type="component" value="Unassembled WGS sequence"/>
</dbReference>
<gene>
    <name evidence="2" type="ORF">SAMN05216179_1738</name>
</gene>
<keyword evidence="3" id="KW-1185">Reference proteome</keyword>
<evidence type="ECO:0000313" key="2">
    <source>
        <dbReference type="EMBL" id="SHN07017.1"/>
    </source>
</evidence>
<dbReference type="RefSeq" id="WP_073201464.1">
    <property type="nucleotide sequence ID" value="NZ_FRCZ01000003.1"/>
</dbReference>
<accession>A0A1M7NSF4</accession>
<evidence type="ECO:0000313" key="3">
    <source>
        <dbReference type="Proteomes" id="UP000184184"/>
    </source>
</evidence>
<organism evidence="2 3">
    <name type="scientific">Gracilibacillus kekensis</name>
    <dbReference type="NCBI Taxonomy" id="1027249"/>
    <lineage>
        <taxon>Bacteria</taxon>
        <taxon>Bacillati</taxon>
        <taxon>Bacillota</taxon>
        <taxon>Bacilli</taxon>
        <taxon>Bacillales</taxon>
        <taxon>Bacillaceae</taxon>
        <taxon>Gracilibacillus</taxon>
    </lineage>
</organism>
<dbReference type="STRING" id="1027249.SAMN05216179_1738"/>
<protein>
    <submittedName>
        <fullName evidence="2">Cxxc_20_cxxc protein</fullName>
    </submittedName>
</protein>
<dbReference type="NCBIfam" id="TIGR04104">
    <property type="entry name" value="cxxc_20_cxxc"/>
    <property type="match status" value="1"/>
</dbReference>
<feature type="transmembrane region" description="Helical" evidence="1">
    <location>
        <begin position="57"/>
        <end position="85"/>
    </location>
</feature>
<dbReference type="AlphaFoldDB" id="A0A1M7NSF4"/>
<dbReference type="InterPro" id="IPR026369">
    <property type="entry name" value="CxxC_20_CxxC"/>
</dbReference>
<name>A0A1M7NSF4_9BACI</name>
<dbReference type="EMBL" id="FRCZ01000003">
    <property type="protein sequence ID" value="SHN07017.1"/>
    <property type="molecule type" value="Genomic_DNA"/>
</dbReference>
<dbReference type="OrthoDB" id="2418141at2"/>